<organism evidence="2 3">
    <name type="scientific">Paenibacillus filicis</name>
    <dbReference type="NCBI Taxonomy" id="669464"/>
    <lineage>
        <taxon>Bacteria</taxon>
        <taxon>Bacillati</taxon>
        <taxon>Bacillota</taxon>
        <taxon>Bacilli</taxon>
        <taxon>Bacillales</taxon>
        <taxon>Paenibacillaceae</taxon>
        <taxon>Paenibacillus</taxon>
    </lineage>
</organism>
<keyword evidence="3" id="KW-1185">Reference proteome</keyword>
<dbReference type="Proteomes" id="UP001469365">
    <property type="component" value="Unassembled WGS sequence"/>
</dbReference>
<evidence type="ECO:0000313" key="2">
    <source>
        <dbReference type="EMBL" id="MEK8128657.1"/>
    </source>
</evidence>
<evidence type="ECO:0000313" key="3">
    <source>
        <dbReference type="Proteomes" id="UP001469365"/>
    </source>
</evidence>
<dbReference type="InterPro" id="IPR041599">
    <property type="entry name" value="Gp138_N"/>
</dbReference>
<evidence type="ECO:0000259" key="1">
    <source>
        <dbReference type="Pfam" id="PF18352"/>
    </source>
</evidence>
<dbReference type="InterPro" id="IPR037026">
    <property type="entry name" value="Vgr_OB-fold_dom_sf"/>
</dbReference>
<dbReference type="Gene3D" id="2.40.50.230">
    <property type="entry name" value="Gp5 N-terminal domain"/>
    <property type="match status" value="1"/>
</dbReference>
<dbReference type="Pfam" id="PF18352">
    <property type="entry name" value="Gp138_N"/>
    <property type="match status" value="1"/>
</dbReference>
<comment type="caution">
    <text evidence="2">The sequence shown here is derived from an EMBL/GenBank/DDBJ whole genome shotgun (WGS) entry which is preliminary data.</text>
</comment>
<protein>
    <submittedName>
        <fullName evidence="2">Gp138 family membrane-puncturing spike protein</fullName>
    </submittedName>
</protein>
<dbReference type="RefSeq" id="WP_341415733.1">
    <property type="nucleotide sequence ID" value="NZ_JBBPCC010000006.1"/>
</dbReference>
<dbReference type="EMBL" id="JBBPCC010000006">
    <property type="protein sequence ID" value="MEK8128657.1"/>
    <property type="molecule type" value="Genomic_DNA"/>
</dbReference>
<feature type="domain" description="Phage protein Gp138 N-terminal" evidence="1">
    <location>
        <begin position="34"/>
        <end position="135"/>
    </location>
</feature>
<sequence length="185" mass="20307">MAVTISERLAGGDNKEEFYRRLLEGASSNIRVAIPGIVFEFDPNTQTASVQVAIRERIIDADLKQKWIEVPLLLDVPIIIPRAGGFALTLPVKAGDECLVIFADMCMDAWFSSGGVQNQIERRRHDLSDGFAILGPWSQPRKLSNYSQTAAQLRSEDGQTVISLSPGKIDINASDVRVNGRSIVP</sequence>
<proteinExistence type="predicted"/>
<accession>A0ABU9DIH2</accession>
<gene>
    <name evidence="2" type="ORF">WMW72_12140</name>
</gene>
<name>A0ABU9DIH2_9BACL</name>
<reference evidence="2 3" key="1">
    <citation type="submission" date="2024-04" db="EMBL/GenBank/DDBJ databases">
        <title>draft genome sequnece of Paenibacillus filicis.</title>
        <authorList>
            <person name="Kim D.-U."/>
        </authorList>
    </citation>
    <scope>NUCLEOTIDE SEQUENCE [LARGE SCALE GENOMIC DNA]</scope>
    <source>
        <strain evidence="2 3">KACC14197</strain>
    </source>
</reference>